<feature type="compositionally biased region" description="Basic and acidic residues" evidence="1">
    <location>
        <begin position="44"/>
        <end position="53"/>
    </location>
</feature>
<proteinExistence type="predicted"/>
<keyword evidence="3" id="KW-1185">Reference proteome</keyword>
<sequence length="138" mass="15851">MYQPLSASLPCRKIALTNPNPYTSLSSKPIPLHRFLSCPYRHHQIQEKRRPEIQSDNDSPPTTSKTPKSIPRLLPGIVIVFPDRQLPIVRRRSAFQRQSSNGEAWSDYRRRTPSDHRRRTTFESRDGEGEEGESAIDG</sequence>
<dbReference type="Proteomes" id="UP001497516">
    <property type="component" value="Chromosome 3"/>
</dbReference>
<feature type="compositionally biased region" description="Basic and acidic residues" evidence="1">
    <location>
        <begin position="106"/>
        <end position="127"/>
    </location>
</feature>
<dbReference type="AlphaFoldDB" id="A0AAV2DU37"/>
<feature type="region of interest" description="Disordered" evidence="1">
    <location>
        <begin position="92"/>
        <end position="138"/>
    </location>
</feature>
<feature type="compositionally biased region" description="Acidic residues" evidence="1">
    <location>
        <begin position="128"/>
        <end position="138"/>
    </location>
</feature>
<feature type="compositionally biased region" description="Low complexity" evidence="1">
    <location>
        <begin position="59"/>
        <end position="69"/>
    </location>
</feature>
<dbReference type="EMBL" id="OZ034816">
    <property type="protein sequence ID" value="CAL1377059.1"/>
    <property type="molecule type" value="Genomic_DNA"/>
</dbReference>
<evidence type="ECO:0000313" key="3">
    <source>
        <dbReference type="Proteomes" id="UP001497516"/>
    </source>
</evidence>
<accession>A0AAV2DU37</accession>
<protein>
    <submittedName>
        <fullName evidence="2">Uncharacterized protein</fullName>
    </submittedName>
</protein>
<feature type="region of interest" description="Disordered" evidence="1">
    <location>
        <begin position="41"/>
        <end position="72"/>
    </location>
</feature>
<reference evidence="2 3" key="1">
    <citation type="submission" date="2024-04" db="EMBL/GenBank/DDBJ databases">
        <authorList>
            <person name="Fracassetti M."/>
        </authorList>
    </citation>
    <scope>NUCLEOTIDE SEQUENCE [LARGE SCALE GENOMIC DNA]</scope>
</reference>
<name>A0AAV2DU37_9ROSI</name>
<gene>
    <name evidence="2" type="ORF">LTRI10_LOCUS18742</name>
</gene>
<evidence type="ECO:0000256" key="1">
    <source>
        <dbReference type="SAM" id="MobiDB-lite"/>
    </source>
</evidence>
<organism evidence="2 3">
    <name type="scientific">Linum trigynum</name>
    <dbReference type="NCBI Taxonomy" id="586398"/>
    <lineage>
        <taxon>Eukaryota</taxon>
        <taxon>Viridiplantae</taxon>
        <taxon>Streptophyta</taxon>
        <taxon>Embryophyta</taxon>
        <taxon>Tracheophyta</taxon>
        <taxon>Spermatophyta</taxon>
        <taxon>Magnoliopsida</taxon>
        <taxon>eudicotyledons</taxon>
        <taxon>Gunneridae</taxon>
        <taxon>Pentapetalae</taxon>
        <taxon>rosids</taxon>
        <taxon>fabids</taxon>
        <taxon>Malpighiales</taxon>
        <taxon>Linaceae</taxon>
        <taxon>Linum</taxon>
    </lineage>
</organism>
<evidence type="ECO:0000313" key="2">
    <source>
        <dbReference type="EMBL" id="CAL1377059.1"/>
    </source>
</evidence>